<proteinExistence type="predicted"/>
<sequence length="102" mass="10253">MTSQHRRAITKIVVSAAIALGSVVGASPANADPNAIGGTDPNPFGGLSCSCQKTAPPGGSPSRRAEGIEPGIRAGLSARLPGLPPPTPARSARDVSPYRGVW</sequence>
<feature type="region of interest" description="Disordered" evidence="1">
    <location>
        <begin position="52"/>
        <end position="102"/>
    </location>
</feature>
<dbReference type="Proteomes" id="UP000192601">
    <property type="component" value="Unassembled WGS sequence"/>
</dbReference>
<keyword evidence="2" id="KW-0732">Signal</keyword>
<feature type="chain" id="PRO_5010862553" evidence="2">
    <location>
        <begin position="32"/>
        <end position="102"/>
    </location>
</feature>
<name>A0A1X0KKM4_MYCSC</name>
<dbReference type="EMBL" id="MVIJ01000003">
    <property type="protein sequence ID" value="ORB75533.1"/>
    <property type="molecule type" value="Genomic_DNA"/>
</dbReference>
<gene>
    <name evidence="3" type="ORF">BST44_03240</name>
</gene>
<organism evidence="3 4">
    <name type="scientific">Mycobacterium scrofulaceum</name>
    <dbReference type="NCBI Taxonomy" id="1783"/>
    <lineage>
        <taxon>Bacteria</taxon>
        <taxon>Bacillati</taxon>
        <taxon>Actinomycetota</taxon>
        <taxon>Actinomycetes</taxon>
        <taxon>Mycobacteriales</taxon>
        <taxon>Mycobacteriaceae</taxon>
        <taxon>Mycobacterium</taxon>
    </lineage>
</organism>
<evidence type="ECO:0000313" key="4">
    <source>
        <dbReference type="Proteomes" id="UP000192601"/>
    </source>
</evidence>
<evidence type="ECO:0000256" key="1">
    <source>
        <dbReference type="SAM" id="MobiDB-lite"/>
    </source>
</evidence>
<comment type="caution">
    <text evidence="3">The sequence shown here is derived from an EMBL/GenBank/DDBJ whole genome shotgun (WGS) entry which is preliminary data.</text>
</comment>
<reference evidence="3 4" key="1">
    <citation type="submission" date="2017-02" db="EMBL/GenBank/DDBJ databases">
        <title>The new phylogeny of genus Mycobacterium.</title>
        <authorList>
            <person name="Tortoli E."/>
            <person name="Trovato A."/>
            <person name="Cirillo D.M."/>
        </authorList>
    </citation>
    <scope>NUCLEOTIDE SEQUENCE [LARGE SCALE GENOMIC DNA]</scope>
    <source>
        <strain evidence="3 4">DSM 43992</strain>
    </source>
</reference>
<evidence type="ECO:0000256" key="2">
    <source>
        <dbReference type="SAM" id="SignalP"/>
    </source>
</evidence>
<evidence type="ECO:0000313" key="3">
    <source>
        <dbReference type="EMBL" id="ORB75533.1"/>
    </source>
</evidence>
<keyword evidence="4" id="KW-1185">Reference proteome</keyword>
<protein>
    <submittedName>
        <fullName evidence="3">Uncharacterized protein</fullName>
    </submittedName>
</protein>
<dbReference type="AlphaFoldDB" id="A0A1X0KKM4"/>
<accession>A0A1X0KKM4</accession>
<feature type="signal peptide" evidence="2">
    <location>
        <begin position="1"/>
        <end position="31"/>
    </location>
</feature>